<keyword evidence="2" id="KW-0812">Transmembrane</keyword>
<protein>
    <submittedName>
        <fullName evidence="3">Uncharacterized protein</fullName>
    </submittedName>
</protein>
<sequence>MECKSRLNKNAGVVLKGIYIYMTLGGNMPDNLQTNMEDQQERPSSDPRAVFVDIPSPAQALEHELVVRRRHRSSGSQPCTPTIGVVHDLTRNVDEQEYNPHYVSIGPYHRKRNPSIIREDDKLTSLETILSASCPGATVQTYLDELALIEGRARSFYAHSFSEMNSMEFLRMLLLDACYVLDWFGNFVPDNISPAANLNSSPASAPGDGSNIIARENNGSPVANGQVEGSNQASSTASAAGGGNKLEAVLVVRDVFYLAENQIPFFVIDKVHSLSCPGRSVPAVKAIARYVSRCILQKQQYSMATVEDGDEPPGNLLHLLHQHFSNPTTEPYSAAGETVGRCRTAMEYYINGVNFSSRPVGTGAMEARCILDVTMDHGSGTLVLPRLRIDAQTWRILRNLMALEQQNQEVGSHVTAYCTFMSQLACTARDVELLSRSGVIVHLLGNNKEVAKLFADLCKGIVFDADDTDHNYLRATCQALNELYRSRPRRWMALLVQKYSDNPWLVVGVIAAALGLLCTMVQAIYAVLSYHPGAAN</sequence>
<name>A0A368RL49_SETIT</name>
<dbReference type="InterPro" id="IPR004158">
    <property type="entry name" value="DUF247_pln"/>
</dbReference>
<keyword evidence="2" id="KW-0472">Membrane</keyword>
<dbReference type="PANTHER" id="PTHR31170:SF18">
    <property type="entry name" value="(WILD MALAYSIAN BANANA) HYPOTHETICAL PROTEIN"/>
    <property type="match status" value="1"/>
</dbReference>
<feature type="compositionally biased region" description="Low complexity" evidence="1">
    <location>
        <begin position="229"/>
        <end position="239"/>
    </location>
</feature>
<dbReference type="AlphaFoldDB" id="A0A368RL49"/>
<dbReference type="PANTHER" id="PTHR31170">
    <property type="entry name" value="BNAC04G53230D PROTEIN"/>
    <property type="match status" value="1"/>
</dbReference>
<evidence type="ECO:0000313" key="3">
    <source>
        <dbReference type="EMBL" id="RCV30774.1"/>
    </source>
</evidence>
<dbReference type="Pfam" id="PF03140">
    <property type="entry name" value="DUF247"/>
    <property type="match status" value="1"/>
</dbReference>
<evidence type="ECO:0000256" key="1">
    <source>
        <dbReference type="SAM" id="MobiDB-lite"/>
    </source>
</evidence>
<reference evidence="3" key="1">
    <citation type="journal article" date="2012" name="Nat. Biotechnol.">
        <title>Reference genome sequence of the model plant Setaria.</title>
        <authorList>
            <person name="Bennetzen J.L."/>
            <person name="Schmutz J."/>
            <person name="Wang H."/>
            <person name="Percifield R."/>
            <person name="Hawkins J."/>
            <person name="Pontaroli A.C."/>
            <person name="Estep M."/>
            <person name="Feng L."/>
            <person name="Vaughn J.N."/>
            <person name="Grimwood J."/>
            <person name="Jenkins J."/>
            <person name="Barry K."/>
            <person name="Lindquist E."/>
            <person name="Hellsten U."/>
            <person name="Deshpande S."/>
            <person name="Wang X."/>
            <person name="Wu X."/>
            <person name="Mitros T."/>
            <person name="Triplett J."/>
            <person name="Yang X."/>
            <person name="Ye C.Y."/>
            <person name="Mauro-Herrera M."/>
            <person name="Wang L."/>
            <person name="Li P."/>
            <person name="Sharma M."/>
            <person name="Sharma R."/>
            <person name="Ronald P.C."/>
            <person name="Panaud O."/>
            <person name="Kellogg E.A."/>
            <person name="Brutnell T.P."/>
            <person name="Doust A.N."/>
            <person name="Tuskan G.A."/>
            <person name="Rokhsar D."/>
            <person name="Devos K.M."/>
        </authorList>
    </citation>
    <scope>NUCLEOTIDE SEQUENCE [LARGE SCALE GENOMIC DNA]</scope>
    <source>
        <strain evidence="3">Yugu1</strain>
    </source>
</reference>
<reference evidence="3" key="2">
    <citation type="submission" date="2015-07" db="EMBL/GenBank/DDBJ databases">
        <authorList>
            <person name="Noorani M."/>
        </authorList>
    </citation>
    <scope>NUCLEOTIDE SEQUENCE</scope>
    <source>
        <strain evidence="3">Yugu1</strain>
    </source>
</reference>
<dbReference type="EMBL" id="CM003533">
    <property type="protein sequence ID" value="RCV30774.1"/>
    <property type="molecule type" value="Genomic_DNA"/>
</dbReference>
<feature type="transmembrane region" description="Helical" evidence="2">
    <location>
        <begin position="504"/>
        <end position="528"/>
    </location>
</feature>
<proteinExistence type="predicted"/>
<evidence type="ECO:0000256" key="2">
    <source>
        <dbReference type="SAM" id="Phobius"/>
    </source>
</evidence>
<keyword evidence="2" id="KW-1133">Transmembrane helix</keyword>
<dbReference type="OrthoDB" id="605154at2759"/>
<organism evidence="3">
    <name type="scientific">Setaria italica</name>
    <name type="common">Foxtail millet</name>
    <name type="synonym">Panicum italicum</name>
    <dbReference type="NCBI Taxonomy" id="4555"/>
    <lineage>
        <taxon>Eukaryota</taxon>
        <taxon>Viridiplantae</taxon>
        <taxon>Streptophyta</taxon>
        <taxon>Embryophyta</taxon>
        <taxon>Tracheophyta</taxon>
        <taxon>Spermatophyta</taxon>
        <taxon>Magnoliopsida</taxon>
        <taxon>Liliopsida</taxon>
        <taxon>Poales</taxon>
        <taxon>Poaceae</taxon>
        <taxon>PACMAD clade</taxon>
        <taxon>Panicoideae</taxon>
        <taxon>Panicodae</taxon>
        <taxon>Paniceae</taxon>
        <taxon>Cenchrinae</taxon>
        <taxon>Setaria</taxon>
    </lineage>
</organism>
<gene>
    <name evidence="3" type="ORF">SETIT_6G122400v2</name>
</gene>
<accession>A0A368RL49</accession>
<dbReference type="STRING" id="4555.A0A368RL49"/>
<feature type="region of interest" description="Disordered" evidence="1">
    <location>
        <begin position="199"/>
        <end position="240"/>
    </location>
</feature>